<gene>
    <name evidence="2" type="ORF">EGI31_10910</name>
</gene>
<evidence type="ECO:0000313" key="2">
    <source>
        <dbReference type="EMBL" id="MCP9763466.1"/>
    </source>
</evidence>
<keyword evidence="1" id="KW-0472">Membrane</keyword>
<comment type="caution">
    <text evidence="2">The sequence shown here is derived from an EMBL/GenBank/DDBJ whole genome shotgun (WGS) entry which is preliminary data.</text>
</comment>
<accession>A0AAE3H3M7</accession>
<dbReference type="EMBL" id="RJUF01000029">
    <property type="protein sequence ID" value="MCP9763466.1"/>
    <property type="molecule type" value="Genomic_DNA"/>
</dbReference>
<protein>
    <submittedName>
        <fullName evidence="2">Uncharacterized protein</fullName>
    </submittedName>
</protein>
<name>A0AAE3H3M7_9BACT</name>
<evidence type="ECO:0000313" key="3">
    <source>
        <dbReference type="Proteomes" id="UP001204144"/>
    </source>
</evidence>
<feature type="transmembrane region" description="Helical" evidence="1">
    <location>
        <begin position="413"/>
        <end position="437"/>
    </location>
</feature>
<organism evidence="2 3">
    <name type="scientific">Lacihabitans soyangensis</name>
    <dbReference type="NCBI Taxonomy" id="869394"/>
    <lineage>
        <taxon>Bacteria</taxon>
        <taxon>Pseudomonadati</taxon>
        <taxon>Bacteroidota</taxon>
        <taxon>Cytophagia</taxon>
        <taxon>Cytophagales</taxon>
        <taxon>Leadbetterellaceae</taxon>
        <taxon>Lacihabitans</taxon>
    </lineage>
</organism>
<dbReference type="RefSeq" id="WP_255037247.1">
    <property type="nucleotide sequence ID" value="NZ_RJUF01000029.1"/>
</dbReference>
<proteinExistence type="predicted"/>
<dbReference type="AlphaFoldDB" id="A0AAE3H3M7"/>
<reference evidence="2 3" key="1">
    <citation type="submission" date="2018-11" db="EMBL/GenBank/DDBJ databases">
        <title>Novel bacteria species description.</title>
        <authorList>
            <person name="Han J.-H."/>
        </authorList>
    </citation>
    <scope>NUCLEOTIDE SEQUENCE [LARGE SCALE GENOMIC DNA]</scope>
    <source>
        <strain evidence="2 3">KCTC23259</strain>
    </source>
</reference>
<dbReference type="Proteomes" id="UP001204144">
    <property type="component" value="Unassembled WGS sequence"/>
</dbReference>
<keyword evidence="1" id="KW-0812">Transmembrane</keyword>
<evidence type="ECO:0000256" key="1">
    <source>
        <dbReference type="SAM" id="Phobius"/>
    </source>
</evidence>
<keyword evidence="3" id="KW-1185">Reference proteome</keyword>
<keyword evidence="1" id="KW-1133">Transmembrane helix</keyword>
<sequence length="503" mass="58309">MGEENLNQVERIEINQSIFDSIINRKDIRYFKNESSKFDFRNTLFIEKIRIETGSSLFSISFGENTVFQDDLIIASELVSGLEISDNCLINGNLRILGCRENFQFVILNGFLKKNFEITNIQTWGLLIQKFEIIGDFTIQNSTFNNIKIPNISVGGIMRIKNTTAQKISIGTGLNKTKVNRLLLEDVTNLEIGGTLSDLSINEIEFNSNSDRNLIMNFKNIQIQKLKFLNFLNNGIINFENIRGLNSSEYLSLSIVSSDLGNINFADCNFSNFRFLVIASKFQNMFLTGSEFCKPEQIDTINELSYYNNSISTLSQFKQMYERNGDIFSSSTFLQKELELREIKLNPNDFKEKKDIYSQLKKMYEQRGDSVKSLEYQAKELDIYRKSISWGSHFFEKFNLSINRFTNNYGTNWALALLVTILINSVFFTWYCILLGFTFDIQGKYFWELFSYSFEFLNPLRKADFIPNMKVSPGARIVDYSARILVTLCVYQLIQAFRKYGKK</sequence>